<dbReference type="PANTHER" id="PTHR11730:SF43">
    <property type="entry name" value="BLOOD GROUP RH(CE) POLYPEPTIDE-RELATED"/>
    <property type="match status" value="1"/>
</dbReference>
<dbReference type="PRINTS" id="PR00342">
    <property type="entry name" value="RHESUSRHD"/>
</dbReference>
<dbReference type="Pfam" id="PF00909">
    <property type="entry name" value="Ammonium_transp"/>
    <property type="match status" value="1"/>
</dbReference>
<sequence>MRTSVRQLEMPFMNRTCDEREEGILESERESVSTVVYAAFQDINVMIFLGFGFLFAFMRRYGFSGIAFNLLIAAVGVQWAVIMDGFLFRFQNWMMLINLMSIVTAAMSTASVLISAGVLLGKVNPVQLVFLTVFEVTAFSANRWVLTEFLKIESQVSMMYLFIFGTYFGLAIAWIQSRPIIGREIKRDKEKSEPISELFSMIGTLFLWMFFPTFNSMLTENLAEKQNAVYNTYYALAVSAVTAFAMSVMTNEKGKLNMMHIRNATLAGGVTISFSAYMINYPWIAMTLGLLAAMISILGFKSMQTCLDSVFQIHDTCGVHATFGLPALLGGISHVILLLTAQWAGDFTTLGYQALVEGGYQALVEVGAIFFTLFLSIGGGLFTGINLKCKIWRPPQEWNYFDDQCYWEFPHLASKL</sequence>
<evidence type="ECO:0000256" key="4">
    <source>
        <dbReference type="ARBA" id="ARBA00022989"/>
    </source>
</evidence>
<feature type="transmembrane region" description="Helical" evidence="6">
    <location>
        <begin position="321"/>
        <end position="343"/>
    </location>
</feature>
<comment type="subcellular location">
    <subcellularLocation>
        <location evidence="1">Membrane</location>
        <topology evidence="1">Multi-pass membrane protein</topology>
    </subcellularLocation>
</comment>
<comment type="similarity">
    <text evidence="2">Belongs to the ammonium transporter (TC 2.A.49) family. Rh subfamily.</text>
</comment>
<dbReference type="InterPro" id="IPR002229">
    <property type="entry name" value="RhesusRHD"/>
</dbReference>
<feature type="transmembrane region" description="Helical" evidence="6">
    <location>
        <begin position="283"/>
        <end position="300"/>
    </location>
</feature>
<dbReference type="Proteomes" id="UP001066276">
    <property type="component" value="Chromosome 3_2"/>
</dbReference>
<feature type="transmembrane region" description="Helical" evidence="6">
    <location>
        <begin position="363"/>
        <end position="385"/>
    </location>
</feature>
<dbReference type="InterPro" id="IPR024041">
    <property type="entry name" value="NH4_transpt_AmtB-like_dom"/>
</dbReference>
<feature type="transmembrane region" description="Helical" evidence="6">
    <location>
        <begin position="231"/>
        <end position="249"/>
    </location>
</feature>
<feature type="transmembrane region" description="Helical" evidence="6">
    <location>
        <begin position="195"/>
        <end position="211"/>
    </location>
</feature>
<feature type="domain" description="Ammonium transporter AmtB-like" evidence="7">
    <location>
        <begin position="28"/>
        <end position="389"/>
    </location>
</feature>
<gene>
    <name evidence="8" type="ORF">NDU88_001803</name>
</gene>
<keyword evidence="3 6" id="KW-0812">Transmembrane</keyword>
<dbReference type="Gene3D" id="1.10.3430.10">
    <property type="entry name" value="Ammonium transporter AmtB like domains"/>
    <property type="match status" value="1"/>
</dbReference>
<feature type="transmembrane region" description="Helical" evidence="6">
    <location>
        <begin position="96"/>
        <end position="121"/>
    </location>
</feature>
<accession>A0AAV7TJC7</accession>
<evidence type="ECO:0000256" key="5">
    <source>
        <dbReference type="ARBA" id="ARBA00023136"/>
    </source>
</evidence>
<comment type="caution">
    <text evidence="8">The sequence shown here is derived from an EMBL/GenBank/DDBJ whole genome shotgun (WGS) entry which is preliminary data.</text>
</comment>
<keyword evidence="5 6" id="KW-0472">Membrane</keyword>
<keyword evidence="4 6" id="KW-1133">Transmembrane helix</keyword>
<dbReference type="SUPFAM" id="SSF111352">
    <property type="entry name" value="Ammonium transporter"/>
    <property type="match status" value="1"/>
</dbReference>
<keyword evidence="9" id="KW-1185">Reference proteome</keyword>
<dbReference type="GO" id="GO:0005886">
    <property type="term" value="C:plasma membrane"/>
    <property type="evidence" value="ECO:0007669"/>
    <property type="project" value="InterPro"/>
</dbReference>
<organism evidence="8 9">
    <name type="scientific">Pleurodeles waltl</name>
    <name type="common">Iberian ribbed newt</name>
    <dbReference type="NCBI Taxonomy" id="8319"/>
    <lineage>
        <taxon>Eukaryota</taxon>
        <taxon>Metazoa</taxon>
        <taxon>Chordata</taxon>
        <taxon>Craniata</taxon>
        <taxon>Vertebrata</taxon>
        <taxon>Euteleostomi</taxon>
        <taxon>Amphibia</taxon>
        <taxon>Batrachia</taxon>
        <taxon>Caudata</taxon>
        <taxon>Salamandroidea</taxon>
        <taxon>Salamandridae</taxon>
        <taxon>Pleurodelinae</taxon>
        <taxon>Pleurodeles</taxon>
    </lineage>
</organism>
<evidence type="ECO:0000256" key="2">
    <source>
        <dbReference type="ARBA" id="ARBA00011036"/>
    </source>
</evidence>
<name>A0AAV7TJC7_PLEWA</name>
<evidence type="ECO:0000259" key="7">
    <source>
        <dbReference type="Pfam" id="PF00909"/>
    </source>
</evidence>
<evidence type="ECO:0000256" key="1">
    <source>
        <dbReference type="ARBA" id="ARBA00004141"/>
    </source>
</evidence>
<feature type="transmembrane region" description="Helical" evidence="6">
    <location>
        <begin position="158"/>
        <end position="175"/>
    </location>
</feature>
<feature type="transmembrane region" description="Helical" evidence="6">
    <location>
        <begin position="70"/>
        <end position="90"/>
    </location>
</feature>
<dbReference type="PANTHER" id="PTHR11730">
    <property type="entry name" value="AMMONIUM TRANSPORTER"/>
    <property type="match status" value="1"/>
</dbReference>
<dbReference type="InterPro" id="IPR029020">
    <property type="entry name" value="Ammonium/urea_transptr"/>
</dbReference>
<dbReference type="GO" id="GO:0008519">
    <property type="term" value="F:ammonium channel activity"/>
    <property type="evidence" value="ECO:0007669"/>
    <property type="project" value="InterPro"/>
</dbReference>
<evidence type="ECO:0000256" key="3">
    <source>
        <dbReference type="ARBA" id="ARBA00022692"/>
    </source>
</evidence>
<evidence type="ECO:0000313" key="8">
    <source>
        <dbReference type="EMBL" id="KAJ1176525.1"/>
    </source>
</evidence>
<protein>
    <recommendedName>
        <fullName evidence="7">Ammonium transporter AmtB-like domain-containing protein</fullName>
    </recommendedName>
</protein>
<feature type="transmembrane region" description="Helical" evidence="6">
    <location>
        <begin position="261"/>
        <end position="277"/>
    </location>
</feature>
<proteinExistence type="inferred from homology"/>
<dbReference type="AlphaFoldDB" id="A0AAV7TJC7"/>
<reference evidence="8" key="1">
    <citation type="journal article" date="2022" name="bioRxiv">
        <title>Sequencing and chromosome-scale assembly of the giantPleurodeles waltlgenome.</title>
        <authorList>
            <person name="Brown T."/>
            <person name="Elewa A."/>
            <person name="Iarovenko S."/>
            <person name="Subramanian E."/>
            <person name="Araus A.J."/>
            <person name="Petzold A."/>
            <person name="Susuki M."/>
            <person name="Suzuki K.-i.T."/>
            <person name="Hayashi T."/>
            <person name="Toyoda A."/>
            <person name="Oliveira C."/>
            <person name="Osipova E."/>
            <person name="Leigh N.D."/>
            <person name="Simon A."/>
            <person name="Yun M.H."/>
        </authorList>
    </citation>
    <scope>NUCLEOTIDE SEQUENCE</scope>
    <source>
        <strain evidence="8">20211129_DDA</strain>
        <tissue evidence="8">Liver</tissue>
    </source>
</reference>
<dbReference type="GO" id="GO:0097272">
    <property type="term" value="P:ammonium homeostasis"/>
    <property type="evidence" value="ECO:0007669"/>
    <property type="project" value="TreeGrafter"/>
</dbReference>
<dbReference type="EMBL" id="JANPWB010000006">
    <property type="protein sequence ID" value="KAJ1176525.1"/>
    <property type="molecule type" value="Genomic_DNA"/>
</dbReference>
<evidence type="ECO:0000256" key="6">
    <source>
        <dbReference type="SAM" id="Phobius"/>
    </source>
</evidence>
<evidence type="ECO:0000313" key="9">
    <source>
        <dbReference type="Proteomes" id="UP001066276"/>
    </source>
</evidence>
<feature type="transmembrane region" description="Helical" evidence="6">
    <location>
        <begin position="35"/>
        <end position="58"/>
    </location>
</feature>